<dbReference type="Proteomes" id="UP000800200">
    <property type="component" value="Unassembled WGS sequence"/>
</dbReference>
<dbReference type="EMBL" id="ML994621">
    <property type="protein sequence ID" value="KAF2189259.1"/>
    <property type="molecule type" value="Genomic_DNA"/>
</dbReference>
<name>A0A6A6EFD0_9PEZI</name>
<gene>
    <name evidence="1" type="ORF">K469DRAFT_62125</name>
</gene>
<accession>A0A6A6EFD0</accession>
<evidence type="ECO:0000313" key="1">
    <source>
        <dbReference type="EMBL" id="KAF2189259.1"/>
    </source>
</evidence>
<evidence type="ECO:0000313" key="2">
    <source>
        <dbReference type="Proteomes" id="UP000800200"/>
    </source>
</evidence>
<dbReference type="AlphaFoldDB" id="A0A6A6EFD0"/>
<protein>
    <submittedName>
        <fullName evidence="1">Uncharacterized protein</fullName>
    </submittedName>
</protein>
<organism evidence="1 2">
    <name type="scientific">Zopfia rhizophila CBS 207.26</name>
    <dbReference type="NCBI Taxonomy" id="1314779"/>
    <lineage>
        <taxon>Eukaryota</taxon>
        <taxon>Fungi</taxon>
        <taxon>Dikarya</taxon>
        <taxon>Ascomycota</taxon>
        <taxon>Pezizomycotina</taxon>
        <taxon>Dothideomycetes</taxon>
        <taxon>Dothideomycetes incertae sedis</taxon>
        <taxon>Zopfiaceae</taxon>
        <taxon>Zopfia</taxon>
    </lineage>
</organism>
<keyword evidence="2" id="KW-1185">Reference proteome</keyword>
<proteinExistence type="predicted"/>
<sequence length="149" mass="16576">MSKCKYRKIRNAIVQRAWGNPAIPVILSQHRVAVWKLPRAPFAFLKPPTNFDITRPNSLVSIVETSLYHGVKLHCSARQPIRARYDGCIPLAMISDGKSALLSSSTEADCCFAPFPPKISPIRERTIIIIFPILPKAPIALRRVGGAYI</sequence>
<reference evidence="1" key="1">
    <citation type="journal article" date="2020" name="Stud. Mycol.">
        <title>101 Dothideomycetes genomes: a test case for predicting lifestyles and emergence of pathogens.</title>
        <authorList>
            <person name="Haridas S."/>
            <person name="Albert R."/>
            <person name="Binder M."/>
            <person name="Bloem J."/>
            <person name="Labutti K."/>
            <person name="Salamov A."/>
            <person name="Andreopoulos B."/>
            <person name="Baker S."/>
            <person name="Barry K."/>
            <person name="Bills G."/>
            <person name="Bluhm B."/>
            <person name="Cannon C."/>
            <person name="Castanera R."/>
            <person name="Culley D."/>
            <person name="Daum C."/>
            <person name="Ezra D."/>
            <person name="Gonzalez J."/>
            <person name="Henrissat B."/>
            <person name="Kuo A."/>
            <person name="Liang C."/>
            <person name="Lipzen A."/>
            <person name="Lutzoni F."/>
            <person name="Magnuson J."/>
            <person name="Mondo S."/>
            <person name="Nolan M."/>
            <person name="Ohm R."/>
            <person name="Pangilinan J."/>
            <person name="Park H.-J."/>
            <person name="Ramirez L."/>
            <person name="Alfaro M."/>
            <person name="Sun H."/>
            <person name="Tritt A."/>
            <person name="Yoshinaga Y."/>
            <person name="Zwiers L.-H."/>
            <person name="Turgeon B."/>
            <person name="Goodwin S."/>
            <person name="Spatafora J."/>
            <person name="Crous P."/>
            <person name="Grigoriev I."/>
        </authorList>
    </citation>
    <scope>NUCLEOTIDE SEQUENCE</scope>
    <source>
        <strain evidence="1">CBS 207.26</strain>
    </source>
</reference>